<evidence type="ECO:0000313" key="13">
    <source>
        <dbReference type="EMBL" id="EDV98002.1"/>
    </source>
</evidence>
<accession>B4J1S2</accession>
<comment type="similarity">
    <text evidence="3">Belongs to the LAMTOR1 family.</text>
</comment>
<evidence type="ECO:0000256" key="10">
    <source>
        <dbReference type="ARBA" id="ARBA00023288"/>
    </source>
</evidence>
<evidence type="ECO:0000256" key="7">
    <source>
        <dbReference type="ARBA" id="ARBA00023136"/>
    </source>
</evidence>
<sequence>MDYVRSIFECLASICSCWNCTDDLSSQGIEPSERTHLLADSVNQSPALRRSNSADLSNDYSQSLPKKDDQNALSRLVQNTAINMINVGALESHTLEHQEYTDRIKLYSQRLQQQWNNIQHPGVVLKGLLKDVPNQSYLSKCINPDDTAQMKMFIHKSQSAVLGIQIDHRDAVVVPFHIPSHIHKYNY</sequence>
<evidence type="ECO:0000256" key="5">
    <source>
        <dbReference type="ARBA" id="ARBA00022707"/>
    </source>
</evidence>
<evidence type="ECO:0000256" key="3">
    <source>
        <dbReference type="ARBA" id="ARBA00010861"/>
    </source>
</evidence>
<dbReference type="Pfam" id="PF15454">
    <property type="entry name" value="LAMTOR"/>
    <property type="match status" value="1"/>
</dbReference>
<gene>
    <name evidence="13" type="primary">Dgri\GH14384</name>
    <name evidence="13" type="ORF">Dgri_GH14384</name>
</gene>
<keyword evidence="9" id="KW-0458">Lysosome</keyword>
<keyword evidence="5" id="KW-0519">Myristate</keyword>
<comment type="subcellular location">
    <subcellularLocation>
        <location evidence="2">Late endosome membrane</location>
        <topology evidence="2">Lipid-anchor</topology>
        <orientation evidence="2">Cytoplasmic side</orientation>
    </subcellularLocation>
    <subcellularLocation>
        <location evidence="1">Lysosome membrane</location>
        <topology evidence="1">Lipid-anchor</topology>
        <orientation evidence="1">Cytoplasmic side</orientation>
    </subcellularLocation>
</comment>
<dbReference type="GO" id="GO:0071986">
    <property type="term" value="C:Ragulator complex"/>
    <property type="evidence" value="ECO:0007669"/>
    <property type="project" value="InterPro"/>
</dbReference>
<dbReference type="InParanoid" id="B4J1S2"/>
<evidence type="ECO:0000256" key="2">
    <source>
        <dbReference type="ARBA" id="ARBA00004577"/>
    </source>
</evidence>
<dbReference type="AlphaFoldDB" id="B4J1S2"/>
<dbReference type="PhylomeDB" id="B4J1S2"/>
<dbReference type="KEGG" id="dgr:6557622"/>
<feature type="compositionally biased region" description="Polar residues" evidence="12">
    <location>
        <begin position="41"/>
        <end position="64"/>
    </location>
</feature>
<dbReference type="eggNOG" id="ENOG502RYX2">
    <property type="taxonomic scope" value="Eukaryota"/>
</dbReference>
<dbReference type="PANTHER" id="PTHR13401">
    <property type="entry name" value="RAGULATOR COMPLEX PROTEIN LAMTOR1"/>
    <property type="match status" value="1"/>
</dbReference>
<dbReference type="STRING" id="7222.B4J1S2"/>
<evidence type="ECO:0000256" key="6">
    <source>
        <dbReference type="ARBA" id="ARBA00022753"/>
    </source>
</evidence>
<dbReference type="HOGENOM" id="CLU_136283_0_0_1"/>
<evidence type="ECO:0000256" key="11">
    <source>
        <dbReference type="ARBA" id="ARBA00032695"/>
    </source>
</evidence>
<dbReference type="OrthoDB" id="5562028at2759"/>
<evidence type="ECO:0000256" key="8">
    <source>
        <dbReference type="ARBA" id="ARBA00023139"/>
    </source>
</evidence>
<dbReference type="GO" id="GO:0007040">
    <property type="term" value="P:lysosome organization"/>
    <property type="evidence" value="ECO:0007669"/>
    <property type="project" value="InterPro"/>
</dbReference>
<dbReference type="GO" id="GO:0032008">
    <property type="term" value="P:positive regulation of TOR signaling"/>
    <property type="evidence" value="ECO:0007669"/>
    <property type="project" value="InterPro"/>
</dbReference>
<keyword evidence="6" id="KW-0967">Endosome</keyword>
<dbReference type="GO" id="GO:0005085">
    <property type="term" value="F:guanyl-nucleotide exchange factor activity"/>
    <property type="evidence" value="ECO:0007669"/>
    <property type="project" value="TreeGrafter"/>
</dbReference>
<evidence type="ECO:0000256" key="12">
    <source>
        <dbReference type="SAM" id="MobiDB-lite"/>
    </source>
</evidence>
<dbReference type="OMA" id="MEQHEIM"/>
<dbReference type="SMART" id="SM01262">
    <property type="entry name" value="LAMTOR"/>
    <property type="match status" value="1"/>
</dbReference>
<keyword evidence="7" id="KW-0472">Membrane</keyword>
<evidence type="ECO:0000256" key="9">
    <source>
        <dbReference type="ARBA" id="ARBA00023228"/>
    </source>
</evidence>
<dbReference type="FunCoup" id="B4J1S2">
    <property type="interactions" value="1227"/>
</dbReference>
<dbReference type="Proteomes" id="UP000001070">
    <property type="component" value="Unassembled WGS sequence"/>
</dbReference>
<dbReference type="GO" id="GO:0060090">
    <property type="term" value="F:molecular adaptor activity"/>
    <property type="evidence" value="ECO:0007669"/>
    <property type="project" value="TreeGrafter"/>
</dbReference>
<name>B4J1S2_DROGR</name>
<keyword evidence="8" id="KW-0564">Palmitate</keyword>
<proteinExistence type="inferred from homology"/>
<evidence type="ECO:0000256" key="4">
    <source>
        <dbReference type="ARBA" id="ARBA00016099"/>
    </source>
</evidence>
<dbReference type="GO" id="GO:0005765">
    <property type="term" value="C:lysosomal membrane"/>
    <property type="evidence" value="ECO:0007669"/>
    <property type="project" value="UniProtKB-SubCell"/>
</dbReference>
<dbReference type="GO" id="GO:0016197">
    <property type="term" value="P:endosomal transport"/>
    <property type="evidence" value="ECO:0007669"/>
    <property type="project" value="InterPro"/>
</dbReference>
<dbReference type="PANTHER" id="PTHR13401:SF2">
    <property type="entry name" value="RAGULATOR COMPLEX PROTEIN LAMTOR1"/>
    <property type="match status" value="1"/>
</dbReference>
<protein>
    <recommendedName>
        <fullName evidence="4">Ragulator complex protein LAMTOR1</fullName>
    </recommendedName>
    <alternativeName>
        <fullName evidence="11">Late endosomal/lysosomal adaptor and MAPK and MTOR activator 1</fullName>
    </alternativeName>
</protein>
<dbReference type="GO" id="GO:0031902">
    <property type="term" value="C:late endosome membrane"/>
    <property type="evidence" value="ECO:0007669"/>
    <property type="project" value="UniProtKB-SubCell"/>
</dbReference>
<organism evidence="14">
    <name type="scientific">Drosophila grimshawi</name>
    <name type="common">Hawaiian fruit fly</name>
    <name type="synonym">Idiomyia grimshawi</name>
    <dbReference type="NCBI Taxonomy" id="7222"/>
    <lineage>
        <taxon>Eukaryota</taxon>
        <taxon>Metazoa</taxon>
        <taxon>Ecdysozoa</taxon>
        <taxon>Arthropoda</taxon>
        <taxon>Hexapoda</taxon>
        <taxon>Insecta</taxon>
        <taxon>Pterygota</taxon>
        <taxon>Neoptera</taxon>
        <taxon>Endopterygota</taxon>
        <taxon>Diptera</taxon>
        <taxon>Brachycera</taxon>
        <taxon>Muscomorpha</taxon>
        <taxon>Ephydroidea</taxon>
        <taxon>Drosophilidae</taxon>
        <taxon>Drosophila</taxon>
        <taxon>Hawaiian Drosophila</taxon>
    </lineage>
</organism>
<keyword evidence="10" id="KW-0449">Lipoprotein</keyword>
<reference evidence="13 14" key="1">
    <citation type="journal article" date="2007" name="Nature">
        <title>Evolution of genes and genomes on the Drosophila phylogeny.</title>
        <authorList>
            <consortium name="Drosophila 12 Genomes Consortium"/>
            <person name="Clark A.G."/>
            <person name="Eisen M.B."/>
            <person name="Smith D.R."/>
            <person name="Bergman C.M."/>
            <person name="Oliver B."/>
            <person name="Markow T.A."/>
            <person name="Kaufman T.C."/>
            <person name="Kellis M."/>
            <person name="Gelbart W."/>
            <person name="Iyer V.N."/>
            <person name="Pollard D.A."/>
            <person name="Sackton T.B."/>
            <person name="Larracuente A.M."/>
            <person name="Singh N.D."/>
            <person name="Abad J.P."/>
            <person name="Abt D.N."/>
            <person name="Adryan B."/>
            <person name="Aguade M."/>
            <person name="Akashi H."/>
            <person name="Anderson W.W."/>
            <person name="Aquadro C.F."/>
            <person name="Ardell D.H."/>
            <person name="Arguello R."/>
            <person name="Artieri C.G."/>
            <person name="Barbash D.A."/>
            <person name="Barker D."/>
            <person name="Barsanti P."/>
            <person name="Batterham P."/>
            <person name="Batzoglou S."/>
            <person name="Begun D."/>
            <person name="Bhutkar A."/>
            <person name="Blanco E."/>
            <person name="Bosak S.A."/>
            <person name="Bradley R.K."/>
            <person name="Brand A.D."/>
            <person name="Brent M.R."/>
            <person name="Brooks A.N."/>
            <person name="Brown R.H."/>
            <person name="Butlin R.K."/>
            <person name="Caggese C."/>
            <person name="Calvi B.R."/>
            <person name="Bernardo de Carvalho A."/>
            <person name="Caspi A."/>
            <person name="Castrezana S."/>
            <person name="Celniker S.E."/>
            <person name="Chang J.L."/>
            <person name="Chapple C."/>
            <person name="Chatterji S."/>
            <person name="Chinwalla A."/>
            <person name="Civetta A."/>
            <person name="Clifton S.W."/>
            <person name="Comeron J.M."/>
            <person name="Costello J.C."/>
            <person name="Coyne J.A."/>
            <person name="Daub J."/>
            <person name="David R.G."/>
            <person name="Delcher A.L."/>
            <person name="Delehaunty K."/>
            <person name="Do C.B."/>
            <person name="Ebling H."/>
            <person name="Edwards K."/>
            <person name="Eickbush T."/>
            <person name="Evans J.D."/>
            <person name="Filipski A."/>
            <person name="Findeiss S."/>
            <person name="Freyhult E."/>
            <person name="Fulton L."/>
            <person name="Fulton R."/>
            <person name="Garcia A.C."/>
            <person name="Gardiner A."/>
            <person name="Garfield D.A."/>
            <person name="Garvin B.E."/>
            <person name="Gibson G."/>
            <person name="Gilbert D."/>
            <person name="Gnerre S."/>
            <person name="Godfrey J."/>
            <person name="Good R."/>
            <person name="Gotea V."/>
            <person name="Gravely B."/>
            <person name="Greenberg A.J."/>
            <person name="Griffiths-Jones S."/>
            <person name="Gross S."/>
            <person name="Guigo R."/>
            <person name="Gustafson E.A."/>
            <person name="Haerty W."/>
            <person name="Hahn M.W."/>
            <person name="Halligan D.L."/>
            <person name="Halpern A.L."/>
            <person name="Halter G.M."/>
            <person name="Han M.V."/>
            <person name="Heger A."/>
            <person name="Hillier L."/>
            <person name="Hinrichs A.S."/>
            <person name="Holmes I."/>
            <person name="Hoskins R.A."/>
            <person name="Hubisz M.J."/>
            <person name="Hultmark D."/>
            <person name="Huntley M.A."/>
            <person name="Jaffe D.B."/>
            <person name="Jagadeeshan S."/>
            <person name="Jeck W.R."/>
            <person name="Johnson J."/>
            <person name="Jones C.D."/>
            <person name="Jordan W.C."/>
            <person name="Karpen G.H."/>
            <person name="Kataoka E."/>
            <person name="Keightley P.D."/>
            <person name="Kheradpour P."/>
            <person name="Kirkness E.F."/>
            <person name="Koerich L.B."/>
            <person name="Kristiansen K."/>
            <person name="Kudrna D."/>
            <person name="Kulathinal R.J."/>
            <person name="Kumar S."/>
            <person name="Kwok R."/>
            <person name="Lander E."/>
            <person name="Langley C.H."/>
            <person name="Lapoint R."/>
            <person name="Lazzaro B.P."/>
            <person name="Lee S.J."/>
            <person name="Levesque L."/>
            <person name="Li R."/>
            <person name="Lin C.F."/>
            <person name="Lin M.F."/>
            <person name="Lindblad-Toh K."/>
            <person name="Llopart A."/>
            <person name="Long M."/>
            <person name="Low L."/>
            <person name="Lozovsky E."/>
            <person name="Lu J."/>
            <person name="Luo M."/>
            <person name="Machado C.A."/>
            <person name="Makalowski W."/>
            <person name="Marzo M."/>
            <person name="Matsuda M."/>
            <person name="Matzkin L."/>
            <person name="McAllister B."/>
            <person name="McBride C.S."/>
            <person name="McKernan B."/>
            <person name="McKernan K."/>
            <person name="Mendez-Lago M."/>
            <person name="Minx P."/>
            <person name="Mollenhauer M.U."/>
            <person name="Montooth K."/>
            <person name="Mount S.M."/>
            <person name="Mu X."/>
            <person name="Myers E."/>
            <person name="Negre B."/>
            <person name="Newfeld S."/>
            <person name="Nielsen R."/>
            <person name="Noor M.A."/>
            <person name="O'Grady P."/>
            <person name="Pachter L."/>
            <person name="Papaceit M."/>
            <person name="Parisi M.J."/>
            <person name="Parisi M."/>
            <person name="Parts L."/>
            <person name="Pedersen J.S."/>
            <person name="Pesole G."/>
            <person name="Phillippy A.M."/>
            <person name="Ponting C.P."/>
            <person name="Pop M."/>
            <person name="Porcelli D."/>
            <person name="Powell J.R."/>
            <person name="Prohaska S."/>
            <person name="Pruitt K."/>
            <person name="Puig M."/>
            <person name="Quesneville H."/>
            <person name="Ram K.R."/>
            <person name="Rand D."/>
            <person name="Rasmussen M.D."/>
            <person name="Reed L.K."/>
            <person name="Reenan R."/>
            <person name="Reily A."/>
            <person name="Remington K.A."/>
            <person name="Rieger T.T."/>
            <person name="Ritchie M.G."/>
            <person name="Robin C."/>
            <person name="Rogers Y.H."/>
            <person name="Rohde C."/>
            <person name="Rozas J."/>
            <person name="Rubenfield M.J."/>
            <person name="Ruiz A."/>
            <person name="Russo S."/>
            <person name="Salzberg S.L."/>
            <person name="Sanchez-Gracia A."/>
            <person name="Saranga D.J."/>
            <person name="Sato H."/>
            <person name="Schaeffer S.W."/>
            <person name="Schatz M.C."/>
            <person name="Schlenke T."/>
            <person name="Schwartz R."/>
            <person name="Segarra C."/>
            <person name="Singh R.S."/>
            <person name="Sirot L."/>
            <person name="Sirota M."/>
            <person name="Sisneros N.B."/>
            <person name="Smith C.D."/>
            <person name="Smith T.F."/>
            <person name="Spieth J."/>
            <person name="Stage D.E."/>
            <person name="Stark A."/>
            <person name="Stephan W."/>
            <person name="Strausberg R.L."/>
            <person name="Strempel S."/>
            <person name="Sturgill D."/>
            <person name="Sutton G."/>
            <person name="Sutton G.G."/>
            <person name="Tao W."/>
            <person name="Teichmann S."/>
            <person name="Tobari Y.N."/>
            <person name="Tomimura Y."/>
            <person name="Tsolas J.M."/>
            <person name="Valente V.L."/>
            <person name="Venter E."/>
            <person name="Venter J.C."/>
            <person name="Vicario S."/>
            <person name="Vieira F.G."/>
            <person name="Vilella A.J."/>
            <person name="Villasante A."/>
            <person name="Walenz B."/>
            <person name="Wang J."/>
            <person name="Wasserman M."/>
            <person name="Watts T."/>
            <person name="Wilson D."/>
            <person name="Wilson R.K."/>
            <person name="Wing R.A."/>
            <person name="Wolfner M.F."/>
            <person name="Wong A."/>
            <person name="Wong G.K."/>
            <person name="Wu C.I."/>
            <person name="Wu G."/>
            <person name="Yamamoto D."/>
            <person name="Yang H.P."/>
            <person name="Yang S.P."/>
            <person name="Yorke J.A."/>
            <person name="Yoshida K."/>
            <person name="Zdobnov E."/>
            <person name="Zhang P."/>
            <person name="Zhang Y."/>
            <person name="Zimin A.V."/>
            <person name="Baldwin J."/>
            <person name="Abdouelleil A."/>
            <person name="Abdulkadir J."/>
            <person name="Abebe A."/>
            <person name="Abera B."/>
            <person name="Abreu J."/>
            <person name="Acer S.C."/>
            <person name="Aftuck L."/>
            <person name="Alexander A."/>
            <person name="An P."/>
            <person name="Anderson E."/>
            <person name="Anderson S."/>
            <person name="Arachi H."/>
            <person name="Azer M."/>
            <person name="Bachantsang P."/>
            <person name="Barry A."/>
            <person name="Bayul T."/>
            <person name="Berlin A."/>
            <person name="Bessette D."/>
            <person name="Bloom T."/>
            <person name="Blye J."/>
            <person name="Boguslavskiy L."/>
            <person name="Bonnet C."/>
            <person name="Boukhgalter B."/>
            <person name="Bourzgui I."/>
            <person name="Brown A."/>
            <person name="Cahill P."/>
            <person name="Channer S."/>
            <person name="Cheshatsang Y."/>
            <person name="Chuda L."/>
            <person name="Citroen M."/>
            <person name="Collymore A."/>
            <person name="Cooke P."/>
            <person name="Costello M."/>
            <person name="D'Aco K."/>
            <person name="Daza R."/>
            <person name="De Haan G."/>
            <person name="DeGray S."/>
            <person name="DeMaso C."/>
            <person name="Dhargay N."/>
            <person name="Dooley K."/>
            <person name="Dooley E."/>
            <person name="Doricent M."/>
            <person name="Dorje P."/>
            <person name="Dorjee K."/>
            <person name="Dupes A."/>
            <person name="Elong R."/>
            <person name="Falk J."/>
            <person name="Farina A."/>
            <person name="Faro S."/>
            <person name="Ferguson D."/>
            <person name="Fisher S."/>
            <person name="Foley C.D."/>
            <person name="Franke A."/>
            <person name="Friedrich D."/>
            <person name="Gadbois L."/>
            <person name="Gearin G."/>
            <person name="Gearin C.R."/>
            <person name="Giannoukos G."/>
            <person name="Goode T."/>
            <person name="Graham J."/>
            <person name="Grandbois E."/>
            <person name="Grewal S."/>
            <person name="Gyaltsen K."/>
            <person name="Hafez N."/>
            <person name="Hagos B."/>
            <person name="Hall J."/>
            <person name="Henson C."/>
            <person name="Hollinger A."/>
            <person name="Honan T."/>
            <person name="Huard M.D."/>
            <person name="Hughes L."/>
            <person name="Hurhula B."/>
            <person name="Husby M.E."/>
            <person name="Kamat A."/>
            <person name="Kanga B."/>
            <person name="Kashin S."/>
            <person name="Khazanovich D."/>
            <person name="Kisner P."/>
            <person name="Lance K."/>
            <person name="Lara M."/>
            <person name="Lee W."/>
            <person name="Lennon N."/>
            <person name="Letendre F."/>
            <person name="LeVine R."/>
            <person name="Lipovsky A."/>
            <person name="Liu X."/>
            <person name="Liu J."/>
            <person name="Liu S."/>
            <person name="Lokyitsang T."/>
            <person name="Lokyitsang Y."/>
            <person name="Lubonja R."/>
            <person name="Lui A."/>
            <person name="MacDonald P."/>
            <person name="Magnisalis V."/>
            <person name="Maru K."/>
            <person name="Matthews C."/>
            <person name="McCusker W."/>
            <person name="McDonough S."/>
            <person name="Mehta T."/>
            <person name="Meldrim J."/>
            <person name="Meneus L."/>
            <person name="Mihai O."/>
            <person name="Mihalev A."/>
            <person name="Mihova T."/>
            <person name="Mittelman R."/>
            <person name="Mlenga V."/>
            <person name="Montmayeur A."/>
            <person name="Mulrain L."/>
            <person name="Navidi A."/>
            <person name="Naylor J."/>
            <person name="Negash T."/>
            <person name="Nguyen T."/>
            <person name="Nguyen N."/>
            <person name="Nicol R."/>
            <person name="Norbu C."/>
            <person name="Norbu N."/>
            <person name="Novod N."/>
            <person name="O'Neill B."/>
            <person name="Osman S."/>
            <person name="Markiewicz E."/>
            <person name="Oyono O.L."/>
            <person name="Patti C."/>
            <person name="Phunkhang P."/>
            <person name="Pierre F."/>
            <person name="Priest M."/>
            <person name="Raghuraman S."/>
            <person name="Rege F."/>
            <person name="Reyes R."/>
            <person name="Rise C."/>
            <person name="Rogov P."/>
            <person name="Ross K."/>
            <person name="Ryan E."/>
            <person name="Settipalli S."/>
            <person name="Shea T."/>
            <person name="Sherpa N."/>
            <person name="Shi L."/>
            <person name="Shih D."/>
            <person name="Sparrow T."/>
            <person name="Spaulding J."/>
            <person name="Stalker J."/>
            <person name="Stange-Thomann N."/>
            <person name="Stavropoulos S."/>
            <person name="Stone C."/>
            <person name="Strader C."/>
            <person name="Tesfaye S."/>
            <person name="Thomson T."/>
            <person name="Thoulutsang Y."/>
            <person name="Thoulutsang D."/>
            <person name="Topham K."/>
            <person name="Topping I."/>
            <person name="Tsamla T."/>
            <person name="Vassiliev H."/>
            <person name="Vo A."/>
            <person name="Wangchuk T."/>
            <person name="Wangdi T."/>
            <person name="Weiand M."/>
            <person name="Wilkinson J."/>
            <person name="Wilson A."/>
            <person name="Yadav S."/>
            <person name="Young G."/>
            <person name="Yu Q."/>
            <person name="Zembek L."/>
            <person name="Zhong D."/>
            <person name="Zimmer A."/>
            <person name="Zwirko Z."/>
            <person name="Jaffe D.B."/>
            <person name="Alvarez P."/>
            <person name="Brockman W."/>
            <person name="Butler J."/>
            <person name="Chin C."/>
            <person name="Gnerre S."/>
            <person name="Grabherr M."/>
            <person name="Kleber M."/>
            <person name="Mauceli E."/>
            <person name="MacCallum I."/>
        </authorList>
    </citation>
    <scope>NUCLEOTIDE SEQUENCE [LARGE SCALE GENOMIC DNA]</scope>
    <source>
        <strain evidence="14">Tucson 15287-2541.00</strain>
    </source>
</reference>
<dbReference type="GO" id="GO:0042632">
    <property type="term" value="P:cholesterol homeostasis"/>
    <property type="evidence" value="ECO:0007669"/>
    <property type="project" value="InterPro"/>
</dbReference>
<feature type="region of interest" description="Disordered" evidence="12">
    <location>
        <begin position="40"/>
        <end position="69"/>
    </location>
</feature>
<dbReference type="EMBL" id="CH916366">
    <property type="protein sequence ID" value="EDV98002.1"/>
    <property type="molecule type" value="Genomic_DNA"/>
</dbReference>
<dbReference type="GO" id="GO:0071230">
    <property type="term" value="P:cellular response to amino acid stimulus"/>
    <property type="evidence" value="ECO:0007669"/>
    <property type="project" value="InterPro"/>
</dbReference>
<dbReference type="GO" id="GO:0045121">
    <property type="term" value="C:membrane raft"/>
    <property type="evidence" value="ECO:0007669"/>
    <property type="project" value="InterPro"/>
</dbReference>
<dbReference type="InterPro" id="IPR028209">
    <property type="entry name" value="LAMTOR1/MEH1"/>
</dbReference>
<dbReference type="GO" id="GO:0043410">
    <property type="term" value="P:positive regulation of MAPK cascade"/>
    <property type="evidence" value="ECO:0007669"/>
    <property type="project" value="InterPro"/>
</dbReference>
<keyword evidence="14" id="KW-1185">Reference proteome</keyword>
<dbReference type="GO" id="GO:0001919">
    <property type="term" value="P:regulation of receptor recycling"/>
    <property type="evidence" value="ECO:0007669"/>
    <property type="project" value="InterPro"/>
</dbReference>
<evidence type="ECO:0000256" key="1">
    <source>
        <dbReference type="ARBA" id="ARBA00004122"/>
    </source>
</evidence>
<evidence type="ECO:0000313" key="14">
    <source>
        <dbReference type="Proteomes" id="UP000001070"/>
    </source>
</evidence>